<keyword evidence="2" id="KW-0472">Membrane</keyword>
<gene>
    <name evidence="3" type="primary">mdtC_2</name>
    <name evidence="3" type="ORF">SAMEA4412677_02139</name>
</gene>
<dbReference type="Gene3D" id="3.30.70.1320">
    <property type="entry name" value="Multidrug efflux transporter AcrB pore domain like"/>
    <property type="match status" value="1"/>
</dbReference>
<dbReference type="SUPFAM" id="SSF82693">
    <property type="entry name" value="Multidrug efflux transporter AcrB pore domain, PN1, PN2, PC1 and PC2 subdomains"/>
    <property type="match status" value="2"/>
</dbReference>
<organism evidence="3 4">
    <name type="scientific">Chryseobacterium taklimakanense</name>
    <dbReference type="NCBI Taxonomy" id="536441"/>
    <lineage>
        <taxon>Bacteria</taxon>
        <taxon>Pseudomonadati</taxon>
        <taxon>Bacteroidota</taxon>
        <taxon>Flavobacteriia</taxon>
        <taxon>Flavobacteriales</taxon>
        <taxon>Weeksellaceae</taxon>
        <taxon>Chryseobacterium group</taxon>
        <taxon>Chryseobacterium</taxon>
    </lineage>
</organism>
<dbReference type="SUPFAM" id="SSF82866">
    <property type="entry name" value="Multidrug efflux transporter AcrB transmembrane domain"/>
    <property type="match status" value="2"/>
</dbReference>
<dbReference type="AlphaFoldDB" id="A0A239XSY0"/>
<dbReference type="GeneID" id="66581039"/>
<evidence type="ECO:0000256" key="2">
    <source>
        <dbReference type="SAM" id="Phobius"/>
    </source>
</evidence>
<feature type="transmembrane region" description="Helical" evidence="2">
    <location>
        <begin position="993"/>
        <end position="1013"/>
    </location>
</feature>
<dbReference type="SUPFAM" id="SSF82714">
    <property type="entry name" value="Multidrug efflux transporter AcrB TolC docking domain, DN and DC subdomains"/>
    <property type="match status" value="2"/>
</dbReference>
<dbReference type="GO" id="GO:0005886">
    <property type="term" value="C:plasma membrane"/>
    <property type="evidence" value="ECO:0007669"/>
    <property type="project" value="TreeGrafter"/>
</dbReference>
<dbReference type="Proteomes" id="UP000215196">
    <property type="component" value="Chromosome 1"/>
</dbReference>
<feature type="transmembrane region" description="Helical" evidence="2">
    <location>
        <begin position="366"/>
        <end position="387"/>
    </location>
</feature>
<feature type="transmembrane region" description="Helical" evidence="2">
    <location>
        <begin position="862"/>
        <end position="881"/>
    </location>
</feature>
<evidence type="ECO:0000313" key="4">
    <source>
        <dbReference type="Proteomes" id="UP000215196"/>
    </source>
</evidence>
<dbReference type="Gene3D" id="3.30.2090.10">
    <property type="entry name" value="Multidrug efflux transporter AcrB TolC docking domain, DN and DC subdomains"/>
    <property type="match status" value="2"/>
</dbReference>
<feature type="transmembrane region" description="Helical" evidence="2">
    <location>
        <begin position="393"/>
        <end position="416"/>
    </location>
</feature>
<feature type="region of interest" description="Disordered" evidence="1">
    <location>
        <begin position="1023"/>
        <end position="1043"/>
    </location>
</feature>
<proteinExistence type="predicted"/>
<keyword evidence="2" id="KW-1133">Transmembrane helix</keyword>
<keyword evidence="4" id="KW-1185">Reference proteome</keyword>
<sequence length="1043" mass="116583">MKRKINLIEAAMKFPQVPIAITVIMVLAGLISLMTMPRSEDPRVTVRQGLVVAFYPGADEEQIEKEVTDKLEQYLFGFEEIKKEKTHSESKPGQVVVTVELQDYVKDTKKFWNTLQHGLDANMPLALPRGVQGPYVNSDFGDVVVQMIAVSAPGRSYAQLENYLDELEDGIKTIPSVSKIKRYGGQKQQVFITLREDVLKQYGFGINEITNTLSQQNVTIPSGDIEIDKNRFLIFTDAQYQNENEIGNLIVYSSPQGGNIRLRDIANIERRYEDLKSKITVSGNDVMMLTVEMQPGQNIVDLGNALTQKVAEVKEILPSDVQVNTIVDQPKVVDMNLGHFFIEFGIAIAAVILVVMLLLPFRVATISAIAAPVTIAVTFAILNLLGIEMHQVSLAAMIIVLGMVVDDAIIVVDNYIEKVDEKIPSWTAAWQSATQLMVPIFTATLTIVLSFLPLAFTLTGLTREFVQWIPITVSIALAVSFLVALFLTPYMCYHFLKKGLKKHDDKPKKRNFLDWMQDGFDRAIEFCMKWQKTTLVAGLVIFFLSFVVGSQVKTEFFPIVERNQFNLELWMDNGTNIHETEAAVKKIEKEIAGDKRIVNTASFIGTSSPRFYSTYAPEHPRENFAQVFINTTNKDATAEMIDEYVQKFNNYLPNGYVRVRQLSKKQQPAPIEIRVIGKDMTEQKKVAKQVAALLENTKGSNWVRTDYQNDYVGLKAVVKEDVALRLGVTKAQIAQALGAKIKGYPVSQMWEGNKAIDIVLRTDESDRENLDALGNMYINSTFGAKVPLKQVVDLQPSWHTGAIVHRNGLRTLTVSSEAQLGRKPAEVFAEVQPKIDSLKLPKGIKIAYGGEYEDGLESGPKMGKAFMISFVLIFLVLLFQFKRVGKVFIVLASFPLSLLGAMLGLFLTGYEFGFMAIIGITALLGIVVRNGIILVDYADELVREHGHSIREAALFAAKRRMRPIFLTSMAAAIGLIPLMASGSPEWGPISSTISIGILVSMITTLFIVPVLYYRFVKPPKNKQLDEQHERKADTDVHHQKYLS</sequence>
<feature type="transmembrane region" description="Helical" evidence="2">
    <location>
        <begin position="337"/>
        <end position="359"/>
    </location>
</feature>
<feature type="transmembrane region" description="Helical" evidence="2">
    <location>
        <begin position="468"/>
        <end position="493"/>
    </location>
</feature>
<feature type="transmembrane region" description="Helical" evidence="2">
    <location>
        <begin position="888"/>
        <end position="907"/>
    </location>
</feature>
<dbReference type="PRINTS" id="PR00702">
    <property type="entry name" value="ACRIFLAVINRP"/>
</dbReference>
<dbReference type="KEGG" id="ctak:4412677_02139"/>
<dbReference type="InterPro" id="IPR027463">
    <property type="entry name" value="AcrB_DN_DC_subdom"/>
</dbReference>
<dbReference type="Pfam" id="PF00873">
    <property type="entry name" value="ACR_tran"/>
    <property type="match status" value="1"/>
</dbReference>
<dbReference type="InterPro" id="IPR001036">
    <property type="entry name" value="Acrflvin-R"/>
</dbReference>
<keyword evidence="2" id="KW-0812">Transmembrane</keyword>
<dbReference type="EMBL" id="LT906465">
    <property type="protein sequence ID" value="SNV49510.1"/>
    <property type="molecule type" value="Genomic_DNA"/>
</dbReference>
<dbReference type="PANTHER" id="PTHR32063:SF18">
    <property type="entry name" value="CATION EFFLUX SYSTEM PROTEIN"/>
    <property type="match status" value="1"/>
</dbReference>
<evidence type="ECO:0000313" key="3">
    <source>
        <dbReference type="EMBL" id="SNV49510.1"/>
    </source>
</evidence>
<dbReference type="Gene3D" id="1.20.1640.10">
    <property type="entry name" value="Multidrug efflux transporter AcrB transmembrane domain"/>
    <property type="match status" value="2"/>
</dbReference>
<reference evidence="3 4" key="1">
    <citation type="submission" date="2017-06" db="EMBL/GenBank/DDBJ databases">
        <authorList>
            <consortium name="Pathogen Informatics"/>
        </authorList>
    </citation>
    <scope>NUCLEOTIDE SEQUENCE [LARGE SCALE GENOMIC DNA]</scope>
    <source>
        <strain evidence="3 4">NCTC13490</strain>
    </source>
</reference>
<dbReference type="Gene3D" id="3.30.70.1440">
    <property type="entry name" value="Multidrug efflux transporter AcrB pore domain"/>
    <property type="match status" value="1"/>
</dbReference>
<feature type="transmembrane region" description="Helical" evidence="2">
    <location>
        <begin position="436"/>
        <end position="456"/>
    </location>
</feature>
<feature type="transmembrane region" description="Helical" evidence="2">
    <location>
        <begin position="12"/>
        <end position="34"/>
    </location>
</feature>
<dbReference type="RefSeq" id="WP_051230734.1">
    <property type="nucleotide sequence ID" value="NZ_LT906465.1"/>
</dbReference>
<feature type="transmembrane region" description="Helical" evidence="2">
    <location>
        <begin position="964"/>
        <end position="981"/>
    </location>
</feature>
<name>A0A239XSY0_9FLAO</name>
<accession>A0A239XSY0</accession>
<dbReference type="GO" id="GO:0042910">
    <property type="term" value="F:xenobiotic transmembrane transporter activity"/>
    <property type="evidence" value="ECO:0007669"/>
    <property type="project" value="TreeGrafter"/>
</dbReference>
<evidence type="ECO:0000256" key="1">
    <source>
        <dbReference type="SAM" id="MobiDB-lite"/>
    </source>
</evidence>
<dbReference type="Gene3D" id="3.30.70.1430">
    <property type="entry name" value="Multidrug efflux transporter AcrB pore domain"/>
    <property type="match status" value="2"/>
</dbReference>
<dbReference type="PANTHER" id="PTHR32063">
    <property type="match status" value="1"/>
</dbReference>
<feature type="transmembrane region" description="Helical" evidence="2">
    <location>
        <begin position="913"/>
        <end position="935"/>
    </location>
</feature>
<protein>
    <submittedName>
        <fullName evidence="3">Multidrug transporter MdtC</fullName>
    </submittedName>
</protein>